<comment type="subunit">
    <text evidence="4">The 26S proteasome consists of a 20S proteasome core and two 19S regulatory subunits. The 20S proteasome core is composed of 28 subunits that are arranged in four stacked rings, resulting in a barrel-shaped structure. The two end rings are each formed by seven alpha subunits, and the two central rings are each formed by seven beta subunits. The catalytic chamber with the active sites is on the inside of the barrel.</text>
</comment>
<evidence type="ECO:0000256" key="7">
    <source>
        <dbReference type="SAM" id="MobiDB-lite"/>
    </source>
</evidence>
<dbReference type="EMBL" id="CAJNOK010001852">
    <property type="protein sequence ID" value="CAF0832881.1"/>
    <property type="molecule type" value="Genomic_DNA"/>
</dbReference>
<dbReference type="FunFam" id="3.60.20.10:FF:000004">
    <property type="entry name" value="Proteasome subunit alpha type-4"/>
    <property type="match status" value="1"/>
</dbReference>
<comment type="similarity">
    <text evidence="5 6">Belongs to the peptidase T1A family.</text>
</comment>
<evidence type="ECO:0000256" key="6">
    <source>
        <dbReference type="RuleBase" id="RU000551"/>
    </source>
</evidence>
<keyword evidence="3 5" id="KW-0647">Proteasome</keyword>
<dbReference type="EMBL" id="CAJOBA010001852">
    <property type="protein sequence ID" value="CAF3617543.1"/>
    <property type="molecule type" value="Genomic_DNA"/>
</dbReference>
<dbReference type="Proteomes" id="UP000663829">
    <property type="component" value="Unassembled WGS sequence"/>
</dbReference>
<keyword evidence="6" id="KW-0539">Nucleus</keyword>
<evidence type="ECO:0000256" key="1">
    <source>
        <dbReference type="ARBA" id="ARBA00002000"/>
    </source>
</evidence>
<dbReference type="PROSITE" id="PS00388">
    <property type="entry name" value="PROTEASOME_ALPHA_1"/>
    <property type="match status" value="1"/>
</dbReference>
<dbReference type="Gene3D" id="3.60.20.10">
    <property type="entry name" value="Glutamine Phosphoribosylpyrophosphate, subunit 1, domain 1"/>
    <property type="match status" value="1"/>
</dbReference>
<accession>A0A814BCE3</accession>
<dbReference type="GO" id="GO:0019773">
    <property type="term" value="C:proteasome core complex, alpha-subunit complex"/>
    <property type="evidence" value="ECO:0007669"/>
    <property type="project" value="UniProtKB-UniRule"/>
</dbReference>
<dbReference type="EMBL" id="CAJNOQ010001895">
    <property type="protein sequence ID" value="CAF0925976.1"/>
    <property type="molecule type" value="Genomic_DNA"/>
</dbReference>
<evidence type="ECO:0000256" key="4">
    <source>
        <dbReference type="ARBA" id="ARBA00026071"/>
    </source>
</evidence>
<dbReference type="EMBL" id="CAJOBC010001895">
    <property type="protein sequence ID" value="CAF3704594.1"/>
    <property type="molecule type" value="Genomic_DNA"/>
</dbReference>
<dbReference type="Proteomes" id="UP000677228">
    <property type="component" value="Unassembled WGS sequence"/>
</dbReference>
<dbReference type="InterPro" id="IPR050115">
    <property type="entry name" value="Proteasome_alpha"/>
</dbReference>
<dbReference type="OrthoDB" id="3145928at2759"/>
<dbReference type="InterPro" id="IPR001353">
    <property type="entry name" value="Proteasome_sua/b"/>
</dbReference>
<evidence type="ECO:0000313" key="9">
    <source>
        <dbReference type="EMBL" id="CAF0832881.1"/>
    </source>
</evidence>
<feature type="domain" description="Proteasome alpha-type subunits" evidence="8">
    <location>
        <begin position="5"/>
        <end position="27"/>
    </location>
</feature>
<dbReference type="Proteomes" id="UP000681722">
    <property type="component" value="Unassembled WGS sequence"/>
</dbReference>
<dbReference type="InterPro" id="IPR023332">
    <property type="entry name" value="Proteasome_alpha-type"/>
</dbReference>
<dbReference type="PROSITE" id="PS51475">
    <property type="entry name" value="PROTEASOME_ALPHA_2"/>
    <property type="match status" value="1"/>
</dbReference>
<evidence type="ECO:0000313" key="13">
    <source>
        <dbReference type="Proteomes" id="UP000663829"/>
    </source>
</evidence>
<sequence length="274" mass="30973">MAGEYDTAITVFSPDGRLFQVEYAQEAVKKGSTAVGVRGKNIVVLGVEKKAVAVLQEDRTVRKICVLDDHVAMAFAGLTADARVLMHRARIECQSHRLNVEDPVTIEYITRYIADLQQKYTQGRGRRPFGLSTLIVGFDYDGIPRLYSTDPSGKDHVRLYLSLKSTYHEWKANAIGRQAKTVREYLEKAYTEQIYESSHETIKLCLRALLEVVQSGSKNVEIAVMYRHKPLKTLQTDEVEKYIAEIEKENELEAEKKKQARQQMGGQAQSTTTA</sequence>
<evidence type="ECO:0000259" key="8">
    <source>
        <dbReference type="PROSITE" id="PS00388"/>
    </source>
</evidence>
<evidence type="ECO:0000256" key="2">
    <source>
        <dbReference type="ARBA" id="ARBA00022490"/>
    </source>
</evidence>
<evidence type="ECO:0000313" key="10">
    <source>
        <dbReference type="EMBL" id="CAF0925976.1"/>
    </source>
</evidence>
<keyword evidence="13" id="KW-1185">Reference proteome</keyword>
<evidence type="ECO:0000256" key="5">
    <source>
        <dbReference type="PROSITE-ProRule" id="PRU00808"/>
    </source>
</evidence>
<evidence type="ECO:0000256" key="3">
    <source>
        <dbReference type="ARBA" id="ARBA00022942"/>
    </source>
</evidence>
<keyword evidence="2 6" id="KW-0963">Cytoplasm</keyword>
<dbReference type="Pfam" id="PF00227">
    <property type="entry name" value="Proteasome"/>
    <property type="match status" value="1"/>
</dbReference>
<dbReference type="SUPFAM" id="SSF56235">
    <property type="entry name" value="N-terminal nucleophile aminohydrolases (Ntn hydrolases)"/>
    <property type="match status" value="1"/>
</dbReference>
<feature type="compositionally biased region" description="Polar residues" evidence="7">
    <location>
        <begin position="261"/>
        <end position="274"/>
    </location>
</feature>
<dbReference type="CDD" id="cd03755">
    <property type="entry name" value="proteasome_alpha_type_7"/>
    <property type="match status" value="1"/>
</dbReference>
<dbReference type="Pfam" id="PF10584">
    <property type="entry name" value="Proteasome_A_N"/>
    <property type="match status" value="1"/>
</dbReference>
<comment type="function">
    <text evidence="1">The proteasome is a multicatalytic proteinase complex which is characterized by its ability to cleave peptides with Arg, Phe, Tyr, Leu, and Glu adjacent to the leaving group at neutral or slightly basic pH. The proteasome has an ATP-dependent proteolytic activity.</text>
</comment>
<comment type="caution">
    <text evidence="10">The sequence shown here is derived from an EMBL/GenBank/DDBJ whole genome shotgun (WGS) entry which is preliminary data.</text>
</comment>
<proteinExistence type="inferred from homology"/>
<organism evidence="10 13">
    <name type="scientific">Didymodactylos carnosus</name>
    <dbReference type="NCBI Taxonomy" id="1234261"/>
    <lineage>
        <taxon>Eukaryota</taxon>
        <taxon>Metazoa</taxon>
        <taxon>Spiralia</taxon>
        <taxon>Gnathifera</taxon>
        <taxon>Rotifera</taxon>
        <taxon>Eurotatoria</taxon>
        <taxon>Bdelloidea</taxon>
        <taxon>Philodinida</taxon>
        <taxon>Philodinidae</taxon>
        <taxon>Didymodactylos</taxon>
    </lineage>
</organism>
<dbReference type="GO" id="GO:0005737">
    <property type="term" value="C:cytoplasm"/>
    <property type="evidence" value="ECO:0007669"/>
    <property type="project" value="UniProtKB-SubCell"/>
</dbReference>
<dbReference type="PANTHER" id="PTHR11599">
    <property type="entry name" value="PROTEASOME SUBUNIT ALPHA/BETA"/>
    <property type="match status" value="1"/>
</dbReference>
<protein>
    <recommendedName>
        <fullName evidence="6">Proteasome subunit alpha type</fullName>
    </recommendedName>
</protein>
<comment type="subcellular location">
    <subcellularLocation>
        <location evidence="6">Cytoplasm</location>
    </subcellularLocation>
    <subcellularLocation>
        <location evidence="6">Nucleus</location>
    </subcellularLocation>
</comment>
<evidence type="ECO:0000313" key="12">
    <source>
        <dbReference type="EMBL" id="CAF3704594.1"/>
    </source>
</evidence>
<dbReference type="InterPro" id="IPR000426">
    <property type="entry name" value="Proteasome_asu_N"/>
</dbReference>
<feature type="region of interest" description="Disordered" evidence="7">
    <location>
        <begin position="253"/>
        <end position="274"/>
    </location>
</feature>
<gene>
    <name evidence="10" type="ORF">GPM918_LOCUS9919</name>
    <name evidence="9" type="ORF">OVA965_LOCUS6237</name>
    <name evidence="12" type="ORF">SRO942_LOCUS9920</name>
    <name evidence="11" type="ORF">TMI583_LOCUS6233</name>
</gene>
<dbReference type="Proteomes" id="UP000682733">
    <property type="component" value="Unassembled WGS sequence"/>
</dbReference>
<name>A0A814BCE3_9BILA</name>
<dbReference type="AlphaFoldDB" id="A0A814BCE3"/>
<evidence type="ECO:0000313" key="11">
    <source>
        <dbReference type="EMBL" id="CAF3617543.1"/>
    </source>
</evidence>
<dbReference type="InterPro" id="IPR029055">
    <property type="entry name" value="Ntn_hydrolases_N"/>
</dbReference>
<dbReference type="GO" id="GO:0006511">
    <property type="term" value="P:ubiquitin-dependent protein catabolic process"/>
    <property type="evidence" value="ECO:0007669"/>
    <property type="project" value="InterPro"/>
</dbReference>
<reference evidence="10" key="1">
    <citation type="submission" date="2021-02" db="EMBL/GenBank/DDBJ databases">
        <authorList>
            <person name="Nowell W R."/>
        </authorList>
    </citation>
    <scope>NUCLEOTIDE SEQUENCE</scope>
</reference>
<dbReference type="NCBIfam" id="NF003075">
    <property type="entry name" value="PRK03996.1"/>
    <property type="match status" value="1"/>
</dbReference>
<dbReference type="GO" id="GO:0005634">
    <property type="term" value="C:nucleus"/>
    <property type="evidence" value="ECO:0007669"/>
    <property type="project" value="UniProtKB-SubCell"/>
</dbReference>
<dbReference type="SMART" id="SM00948">
    <property type="entry name" value="Proteasome_A_N"/>
    <property type="match status" value="1"/>
</dbReference>